<feature type="repeat" description="Solcar" evidence="10">
    <location>
        <begin position="26"/>
        <end position="110"/>
    </location>
</feature>
<evidence type="ECO:0000256" key="9">
    <source>
        <dbReference type="ARBA" id="ARBA00023136"/>
    </source>
</evidence>
<dbReference type="InterPro" id="IPR044677">
    <property type="entry name" value="SLC25A3/Pic2/Mir1-like"/>
</dbReference>
<reference evidence="12" key="1">
    <citation type="submission" date="2021-01" db="EMBL/GenBank/DDBJ databases">
        <authorList>
            <person name="Corre E."/>
            <person name="Pelletier E."/>
            <person name="Niang G."/>
            <person name="Scheremetjew M."/>
            <person name="Finn R."/>
            <person name="Kale V."/>
            <person name="Holt S."/>
            <person name="Cochrane G."/>
            <person name="Meng A."/>
            <person name="Brown T."/>
            <person name="Cohen L."/>
        </authorList>
    </citation>
    <scope>NUCLEOTIDE SEQUENCE</scope>
    <source>
        <strain evidence="12">CCMP1594</strain>
    </source>
</reference>
<evidence type="ECO:0000256" key="7">
    <source>
        <dbReference type="ARBA" id="ARBA00022989"/>
    </source>
</evidence>
<dbReference type="PANTHER" id="PTHR45671:SF12">
    <property type="entry name" value="MITOCHONDRIAL PHOSPHATE CARRIER PROTEIN"/>
    <property type="match status" value="1"/>
</dbReference>
<dbReference type="EMBL" id="HBJA01014471">
    <property type="protein sequence ID" value="CAE0793470.1"/>
    <property type="molecule type" value="Transcribed_RNA"/>
</dbReference>
<dbReference type="AlphaFoldDB" id="A0A7S4FGA2"/>
<proteinExistence type="inferred from homology"/>
<comment type="subcellular location">
    <subcellularLocation>
        <location evidence="1">Mitochondrion inner membrane</location>
        <topology evidence="1">Multi-pass membrane protein</topology>
    </subcellularLocation>
</comment>
<keyword evidence="3 11" id="KW-0813">Transport</keyword>
<name>A0A7S4FGA2_9EUGL</name>
<keyword evidence="6" id="KW-0999">Mitochondrion inner membrane</keyword>
<dbReference type="PROSITE" id="PS50920">
    <property type="entry name" value="SOLCAR"/>
    <property type="match status" value="2"/>
</dbReference>
<dbReference type="GO" id="GO:1990547">
    <property type="term" value="P:mitochondrial phosphate ion transmembrane transport"/>
    <property type="evidence" value="ECO:0007669"/>
    <property type="project" value="InterPro"/>
</dbReference>
<evidence type="ECO:0000256" key="11">
    <source>
        <dbReference type="RuleBase" id="RU000488"/>
    </source>
</evidence>
<evidence type="ECO:0000256" key="2">
    <source>
        <dbReference type="ARBA" id="ARBA00006375"/>
    </source>
</evidence>
<dbReference type="InterPro" id="IPR023395">
    <property type="entry name" value="MCP_dom_sf"/>
</dbReference>
<evidence type="ECO:0000256" key="5">
    <source>
        <dbReference type="ARBA" id="ARBA00022737"/>
    </source>
</evidence>
<gene>
    <name evidence="12" type="ORF">EGYM00163_LOCUS4587</name>
</gene>
<evidence type="ECO:0000256" key="6">
    <source>
        <dbReference type="ARBA" id="ARBA00022792"/>
    </source>
</evidence>
<keyword evidence="7" id="KW-1133">Transmembrane helix</keyword>
<protein>
    <recommendedName>
        <fullName evidence="13">ADP,ATP carrier protein</fullName>
    </recommendedName>
</protein>
<keyword evidence="5" id="KW-0677">Repeat</keyword>
<dbReference type="Pfam" id="PF00153">
    <property type="entry name" value="Mito_carr"/>
    <property type="match status" value="2"/>
</dbReference>
<dbReference type="PANTHER" id="PTHR45671">
    <property type="entry name" value="SOLUTE CARRIER FAMILY 25 (MITOCHONDRIAL CARRIER PHOSPHATE CARRIER), MEMBER 3, LIKE-RELATED-RELATED"/>
    <property type="match status" value="1"/>
</dbReference>
<organism evidence="12">
    <name type="scientific">Eutreptiella gymnastica</name>
    <dbReference type="NCBI Taxonomy" id="73025"/>
    <lineage>
        <taxon>Eukaryota</taxon>
        <taxon>Discoba</taxon>
        <taxon>Euglenozoa</taxon>
        <taxon>Euglenida</taxon>
        <taxon>Spirocuta</taxon>
        <taxon>Euglenophyceae</taxon>
        <taxon>Eutreptiales</taxon>
        <taxon>Eutreptiaceae</taxon>
        <taxon>Eutreptiella</taxon>
    </lineage>
</organism>
<dbReference type="InterPro" id="IPR018108">
    <property type="entry name" value="MCP_transmembrane"/>
</dbReference>
<dbReference type="SUPFAM" id="SSF103506">
    <property type="entry name" value="Mitochondrial carrier"/>
    <property type="match status" value="1"/>
</dbReference>
<accession>A0A7S4FGA2</accession>
<evidence type="ECO:0000256" key="3">
    <source>
        <dbReference type="ARBA" id="ARBA00022448"/>
    </source>
</evidence>
<keyword evidence="4 10" id="KW-0812">Transmembrane</keyword>
<dbReference type="GO" id="GO:0005743">
    <property type="term" value="C:mitochondrial inner membrane"/>
    <property type="evidence" value="ECO:0007669"/>
    <property type="project" value="UniProtKB-SubCell"/>
</dbReference>
<dbReference type="GO" id="GO:0005315">
    <property type="term" value="F:phosphate transmembrane transporter activity"/>
    <property type="evidence" value="ECO:0007669"/>
    <property type="project" value="InterPro"/>
</dbReference>
<keyword evidence="8" id="KW-0496">Mitochondrion</keyword>
<evidence type="ECO:0000256" key="10">
    <source>
        <dbReference type="PROSITE-ProRule" id="PRU00282"/>
    </source>
</evidence>
<evidence type="ECO:0000256" key="8">
    <source>
        <dbReference type="ARBA" id="ARBA00023128"/>
    </source>
</evidence>
<evidence type="ECO:0000256" key="4">
    <source>
        <dbReference type="ARBA" id="ARBA00022692"/>
    </source>
</evidence>
<evidence type="ECO:0008006" key="13">
    <source>
        <dbReference type="Google" id="ProtNLM"/>
    </source>
</evidence>
<feature type="repeat" description="Solcar" evidence="10">
    <location>
        <begin position="123"/>
        <end position="205"/>
    </location>
</feature>
<sequence length="215" mass="24098">MIMYPGVELGKLWLSSRFPNNKSNRFRAFSVIAATTMATIFSCAAQSPWEAAKIRIQAVPGYASNCFGVVQRMAAEHGILSLWAGYVPLLWRMIFYNTAKFIVFDYFADLVFKVFPGLRGPAFKNAVTLVKGFVAGIFATFVSQPADSILTRVNQMDDEDVWTAARDIMEQKGIAGFYCGFLIRALWSAAKISLQFFCYDRIKTGLYNAVLWGVM</sequence>
<keyword evidence="9 10" id="KW-0472">Membrane</keyword>
<evidence type="ECO:0000313" key="12">
    <source>
        <dbReference type="EMBL" id="CAE0793470.1"/>
    </source>
</evidence>
<comment type="similarity">
    <text evidence="2 11">Belongs to the mitochondrial carrier (TC 2.A.29) family.</text>
</comment>
<dbReference type="Gene3D" id="1.50.40.10">
    <property type="entry name" value="Mitochondrial carrier domain"/>
    <property type="match status" value="1"/>
</dbReference>
<evidence type="ECO:0000256" key="1">
    <source>
        <dbReference type="ARBA" id="ARBA00004448"/>
    </source>
</evidence>